<dbReference type="InterPro" id="IPR006138">
    <property type="entry name" value="NADH_UQ_OxRdtase_20Kd_su"/>
</dbReference>
<dbReference type="GO" id="GO:0009060">
    <property type="term" value="P:aerobic respiration"/>
    <property type="evidence" value="ECO:0007669"/>
    <property type="project" value="TreeGrafter"/>
</dbReference>
<sequence length="186" mass="20470">MELKTSDGWSDSTRVEPTPGLDHLDEATRAELDRSVILTTLDALMDQGRARSFWPVTMGLACCAIEMMACGGARFDLARFGYEVFRPSPRHSDLMIVAGTVTKRLAPVVKRVYEQMPEPKYVIAMGNCAISGGPFAGSYAVADGCDWMIPVDVYLPGCPPRPEALLDACLKLRERVLDEKAAKEER</sequence>
<keyword evidence="3 7" id="KW-0004">4Fe-4S</keyword>
<dbReference type="GO" id="GO:0015990">
    <property type="term" value="P:electron transport coupled proton transport"/>
    <property type="evidence" value="ECO:0007669"/>
    <property type="project" value="TreeGrafter"/>
</dbReference>
<keyword evidence="7" id="KW-0472">Membrane</keyword>
<dbReference type="GO" id="GO:0051539">
    <property type="term" value="F:4 iron, 4 sulfur cluster binding"/>
    <property type="evidence" value="ECO:0007669"/>
    <property type="project" value="UniProtKB-KW"/>
</dbReference>
<dbReference type="InterPro" id="IPR006137">
    <property type="entry name" value="NADH_UbQ_OxRdtase-like_20kDa"/>
</dbReference>
<evidence type="ECO:0000256" key="5">
    <source>
        <dbReference type="ARBA" id="ARBA00022967"/>
    </source>
</evidence>
<keyword evidence="2 7" id="KW-0813">Transport</keyword>
<evidence type="ECO:0000313" key="12">
    <source>
        <dbReference type="Proteomes" id="UP000198995"/>
    </source>
</evidence>
<evidence type="ECO:0000256" key="3">
    <source>
        <dbReference type="ARBA" id="ARBA00022485"/>
    </source>
</evidence>
<dbReference type="Gene3D" id="3.40.50.12280">
    <property type="match status" value="1"/>
</dbReference>
<comment type="similarity">
    <text evidence="1 7 8">Belongs to the complex I 20 kDa subunit family.</text>
</comment>
<name>A0A1G6UTH3_PEPNI</name>
<proteinExistence type="inferred from homology"/>
<feature type="region of interest" description="Disordered" evidence="9">
    <location>
        <begin position="1"/>
        <end position="26"/>
    </location>
</feature>
<keyword evidence="4 7" id="KW-0874">Quinone</keyword>
<comment type="cofactor">
    <cofactor evidence="7">
        <name>[4Fe-4S] cluster</name>
        <dbReference type="ChEBI" id="CHEBI:49883"/>
    </cofactor>
    <text evidence="7">Binds 1 [4Fe-4S] cluster.</text>
</comment>
<dbReference type="GO" id="GO:0005506">
    <property type="term" value="F:iron ion binding"/>
    <property type="evidence" value="ECO:0007669"/>
    <property type="project" value="UniProtKB-UniRule"/>
</dbReference>
<comment type="subcellular location">
    <subcellularLocation>
        <location evidence="7">Cell membrane</location>
        <topology evidence="7">Peripheral membrane protein</topology>
        <orientation evidence="7">Cytoplasmic side</orientation>
    </subcellularLocation>
</comment>
<keyword evidence="7 8" id="KW-0479">Metal-binding</keyword>
<dbReference type="EMBL" id="FNAF01000003">
    <property type="protein sequence ID" value="SDD44554.1"/>
    <property type="molecule type" value="Genomic_DNA"/>
</dbReference>
<dbReference type="SUPFAM" id="SSF56770">
    <property type="entry name" value="HydA/Nqo6-like"/>
    <property type="match status" value="1"/>
</dbReference>
<feature type="binding site" evidence="7">
    <location>
        <position position="62"/>
    </location>
    <ligand>
        <name>[4Fe-4S] cluster</name>
        <dbReference type="ChEBI" id="CHEBI:49883"/>
    </ligand>
</feature>
<evidence type="ECO:0000256" key="9">
    <source>
        <dbReference type="SAM" id="MobiDB-lite"/>
    </source>
</evidence>
<evidence type="ECO:0000256" key="4">
    <source>
        <dbReference type="ARBA" id="ARBA00022719"/>
    </source>
</evidence>
<keyword evidence="7 8" id="KW-0411">Iron-sulfur</keyword>
<dbReference type="NCBIfam" id="TIGR01957">
    <property type="entry name" value="nuoB_fam"/>
    <property type="match status" value="1"/>
</dbReference>
<dbReference type="HAMAP" id="MF_01356">
    <property type="entry name" value="NDH1_NuoB"/>
    <property type="match status" value="1"/>
</dbReference>
<evidence type="ECO:0000256" key="8">
    <source>
        <dbReference type="RuleBase" id="RU004464"/>
    </source>
</evidence>
<evidence type="ECO:0000256" key="6">
    <source>
        <dbReference type="ARBA" id="ARBA00023027"/>
    </source>
</evidence>
<feature type="domain" description="NADH:ubiquinone oxidoreductase-like 20kDa subunit" evidence="10">
    <location>
        <begin position="62"/>
        <end position="171"/>
    </location>
</feature>
<organism evidence="11 12">
    <name type="scientific">Peptococcus niger</name>
    <dbReference type="NCBI Taxonomy" id="2741"/>
    <lineage>
        <taxon>Bacteria</taxon>
        <taxon>Bacillati</taxon>
        <taxon>Bacillota</taxon>
        <taxon>Clostridia</taxon>
        <taxon>Eubacteriales</taxon>
        <taxon>Peptococcaceae</taxon>
        <taxon>Peptococcus</taxon>
    </lineage>
</organism>
<dbReference type="OrthoDB" id="9786737at2"/>
<dbReference type="GO" id="GO:0005886">
    <property type="term" value="C:plasma membrane"/>
    <property type="evidence" value="ECO:0007669"/>
    <property type="project" value="UniProtKB-SubCell"/>
</dbReference>
<keyword evidence="7 8" id="KW-0408">Iron</keyword>
<reference evidence="11 12" key="1">
    <citation type="submission" date="2016-10" db="EMBL/GenBank/DDBJ databases">
        <authorList>
            <person name="de Groot N.N."/>
        </authorList>
    </citation>
    <scope>NUCLEOTIDE SEQUENCE [LARGE SCALE GENOMIC DNA]</scope>
    <source>
        <strain evidence="11 12">DSM 20475</strain>
    </source>
</reference>
<dbReference type="EC" id="7.1.1.-" evidence="7"/>
<comment type="subunit">
    <text evidence="7">NDH-1 is composed of 14 different subunits. Subunits NuoB, C, D, E, F, and G constitute the peripheral sector of the complex.</text>
</comment>
<dbReference type="PANTHER" id="PTHR11995">
    <property type="entry name" value="NADH DEHYDROGENASE"/>
    <property type="match status" value="1"/>
</dbReference>
<dbReference type="PANTHER" id="PTHR11995:SF14">
    <property type="entry name" value="NADH DEHYDROGENASE [UBIQUINONE] IRON-SULFUR PROTEIN 7, MITOCHONDRIAL"/>
    <property type="match status" value="1"/>
</dbReference>
<keyword evidence="12" id="KW-1185">Reference proteome</keyword>
<comment type="function">
    <text evidence="7">NDH-1 shuttles electrons from NADH, via FMN and iron-sulfur (Fe-S) centers, to quinones in the respiratory chain. The immediate electron acceptor for the enzyme in this species is believed to be a menaquinone. Couples the redox reaction to proton translocation (for every two electrons transferred, four hydrogen ions are translocated across the cytoplasmic membrane), and thus conserves the redox energy in a proton gradient.</text>
</comment>
<dbReference type="GO" id="GO:0008137">
    <property type="term" value="F:NADH dehydrogenase (ubiquinone) activity"/>
    <property type="evidence" value="ECO:0007669"/>
    <property type="project" value="InterPro"/>
</dbReference>
<dbReference type="GO" id="GO:0045271">
    <property type="term" value="C:respiratory chain complex I"/>
    <property type="evidence" value="ECO:0007669"/>
    <property type="project" value="TreeGrafter"/>
</dbReference>
<protein>
    <recommendedName>
        <fullName evidence="7">NADH-quinone oxidoreductase subunit B</fullName>
        <ecNumber evidence="7">7.1.1.-</ecNumber>
    </recommendedName>
    <alternativeName>
        <fullName evidence="7">NADH dehydrogenase I subunit B</fullName>
    </alternativeName>
    <alternativeName>
        <fullName evidence="7">NDH-1 subunit B</fullName>
    </alternativeName>
</protein>
<accession>A0A1G6UTH3</accession>
<feature type="binding site" evidence="7">
    <location>
        <position position="128"/>
    </location>
    <ligand>
        <name>[4Fe-4S] cluster</name>
        <dbReference type="ChEBI" id="CHEBI:49883"/>
    </ligand>
</feature>
<feature type="binding site" evidence="7">
    <location>
        <position position="158"/>
    </location>
    <ligand>
        <name>[4Fe-4S] cluster</name>
        <dbReference type="ChEBI" id="CHEBI:49883"/>
    </ligand>
</feature>
<evidence type="ECO:0000259" key="10">
    <source>
        <dbReference type="Pfam" id="PF01058"/>
    </source>
</evidence>
<dbReference type="Proteomes" id="UP000198995">
    <property type="component" value="Unassembled WGS sequence"/>
</dbReference>
<keyword evidence="5 7" id="KW-1278">Translocase</keyword>
<dbReference type="GO" id="GO:0048038">
    <property type="term" value="F:quinone binding"/>
    <property type="evidence" value="ECO:0007669"/>
    <property type="project" value="UniProtKB-KW"/>
</dbReference>
<evidence type="ECO:0000313" key="11">
    <source>
        <dbReference type="EMBL" id="SDD44554.1"/>
    </source>
</evidence>
<dbReference type="GO" id="GO:0050136">
    <property type="term" value="F:NADH dehydrogenase (quinone) (non-electrogenic) activity"/>
    <property type="evidence" value="ECO:0007669"/>
    <property type="project" value="UniProtKB-UniRule"/>
</dbReference>
<dbReference type="FunFam" id="3.40.50.12280:FF:000002">
    <property type="entry name" value="NADH-quinone oxidoreductase subunit B"/>
    <property type="match status" value="1"/>
</dbReference>
<dbReference type="AlphaFoldDB" id="A0A1G6UTH3"/>
<comment type="catalytic activity">
    <reaction evidence="7">
        <text>a quinone + NADH + 5 H(+)(in) = a quinol + NAD(+) + 4 H(+)(out)</text>
        <dbReference type="Rhea" id="RHEA:57888"/>
        <dbReference type="ChEBI" id="CHEBI:15378"/>
        <dbReference type="ChEBI" id="CHEBI:24646"/>
        <dbReference type="ChEBI" id="CHEBI:57540"/>
        <dbReference type="ChEBI" id="CHEBI:57945"/>
        <dbReference type="ChEBI" id="CHEBI:132124"/>
    </reaction>
</comment>
<keyword evidence="6 7" id="KW-0520">NAD</keyword>
<evidence type="ECO:0000256" key="7">
    <source>
        <dbReference type="HAMAP-Rule" id="MF_01356"/>
    </source>
</evidence>
<gene>
    <name evidence="7" type="primary">nuoB</name>
    <name evidence="11" type="ORF">SAMN04489866_103139</name>
</gene>
<evidence type="ECO:0000256" key="2">
    <source>
        <dbReference type="ARBA" id="ARBA00022448"/>
    </source>
</evidence>
<evidence type="ECO:0000256" key="1">
    <source>
        <dbReference type="ARBA" id="ARBA00009173"/>
    </source>
</evidence>
<dbReference type="RefSeq" id="WP_091791399.1">
    <property type="nucleotide sequence ID" value="NZ_FNAF01000003.1"/>
</dbReference>
<dbReference type="STRING" id="2741.SAMN04489866_103139"/>
<dbReference type="NCBIfam" id="NF005012">
    <property type="entry name" value="PRK06411.1"/>
    <property type="match status" value="1"/>
</dbReference>
<dbReference type="Pfam" id="PF01058">
    <property type="entry name" value="Oxidored_q6"/>
    <property type="match status" value="1"/>
</dbReference>
<feature type="binding site" evidence="7">
    <location>
        <position position="63"/>
    </location>
    <ligand>
        <name>[4Fe-4S] cluster</name>
        <dbReference type="ChEBI" id="CHEBI:49883"/>
    </ligand>
</feature>
<keyword evidence="7" id="KW-1003">Cell membrane</keyword>